<dbReference type="AlphaFoldDB" id="A0A9D4UEM5"/>
<feature type="non-terminal residue" evidence="1">
    <location>
        <position position="1"/>
    </location>
</feature>
<sequence length="55" mass="5934">RKSPVLNLGSKTCSLLEVSRKRLCALSLLTTTPASSLQSRVPLFASVPGYNRKST</sequence>
<reference evidence="1" key="1">
    <citation type="submission" date="2021-01" db="EMBL/GenBank/DDBJ databases">
        <title>Adiantum capillus-veneris genome.</title>
        <authorList>
            <person name="Fang Y."/>
            <person name="Liao Q."/>
        </authorList>
    </citation>
    <scope>NUCLEOTIDE SEQUENCE</scope>
    <source>
        <strain evidence="1">H3</strain>
        <tissue evidence="1">Leaf</tissue>
    </source>
</reference>
<protein>
    <submittedName>
        <fullName evidence="1">Uncharacterized protein</fullName>
    </submittedName>
</protein>
<name>A0A9D4UEM5_ADICA</name>
<dbReference type="OrthoDB" id="1906727at2759"/>
<dbReference type="EMBL" id="JABFUD020000018">
    <property type="protein sequence ID" value="KAI5065909.1"/>
    <property type="molecule type" value="Genomic_DNA"/>
</dbReference>
<evidence type="ECO:0000313" key="1">
    <source>
        <dbReference type="EMBL" id="KAI5065909.1"/>
    </source>
</evidence>
<proteinExistence type="predicted"/>
<organism evidence="1 2">
    <name type="scientific">Adiantum capillus-veneris</name>
    <name type="common">Maidenhair fern</name>
    <dbReference type="NCBI Taxonomy" id="13818"/>
    <lineage>
        <taxon>Eukaryota</taxon>
        <taxon>Viridiplantae</taxon>
        <taxon>Streptophyta</taxon>
        <taxon>Embryophyta</taxon>
        <taxon>Tracheophyta</taxon>
        <taxon>Polypodiopsida</taxon>
        <taxon>Polypodiidae</taxon>
        <taxon>Polypodiales</taxon>
        <taxon>Pteridineae</taxon>
        <taxon>Pteridaceae</taxon>
        <taxon>Vittarioideae</taxon>
        <taxon>Adiantum</taxon>
    </lineage>
</organism>
<keyword evidence="2" id="KW-1185">Reference proteome</keyword>
<accession>A0A9D4UEM5</accession>
<comment type="caution">
    <text evidence="1">The sequence shown here is derived from an EMBL/GenBank/DDBJ whole genome shotgun (WGS) entry which is preliminary data.</text>
</comment>
<evidence type="ECO:0000313" key="2">
    <source>
        <dbReference type="Proteomes" id="UP000886520"/>
    </source>
</evidence>
<gene>
    <name evidence="1" type="ORF">GOP47_0018533</name>
</gene>
<dbReference type="Proteomes" id="UP000886520">
    <property type="component" value="Chromosome 18"/>
</dbReference>